<evidence type="ECO:0000256" key="1">
    <source>
        <dbReference type="ARBA" id="ARBA00001947"/>
    </source>
</evidence>
<sequence length="346" mass="36375">MSSAGTTPLPKTYQAAFFETKGAKLTLKDVKLQEPGPGYILVKVLACGICHSDRFVQLGVLGDLFPRVPGHEAVGDVVAVGEGVTRFKGGERVGAAWHGGHDGSCRSCQRGMFQLCSNGAVNGVTMDGGFAEYVLVRAEAAVRVPPDADPAEVAPLLCAGVTVFNAMRNMGVMQGGLVAVQGLGGLGHLALQYAGKMGYTVVALSSGSDKKEFATKLGAHHYIDTRAEDAVTALQKLGGANMIVCTAPNREAVSPLVGGLAPSGKLVVLAPLGQVEFDTVSMVMNGTSVHGWNSGHQQDCEDAIAFAHTHGVKCIVERFPFFEGHQDAFEKMESGKVRFRSVMTLE</sequence>
<comment type="cofactor">
    <cofactor evidence="1 7">
        <name>Zn(2+)</name>
        <dbReference type="ChEBI" id="CHEBI:29105"/>
    </cofactor>
</comment>
<evidence type="ECO:0000259" key="8">
    <source>
        <dbReference type="SMART" id="SM00829"/>
    </source>
</evidence>
<reference evidence="9 10" key="1">
    <citation type="submission" date="2017-02" db="EMBL/GenBank/DDBJ databases">
        <title>Genomes of Trichoderma spp. with biocontrol activity.</title>
        <authorList>
            <person name="Gardiner D."/>
            <person name="Kazan K."/>
            <person name="Vos C."/>
            <person name="Harvey P."/>
        </authorList>
    </citation>
    <scope>NUCLEOTIDE SEQUENCE [LARGE SCALE GENOMIC DNA]</scope>
    <source>
        <strain evidence="9 10">A5MH</strain>
    </source>
</reference>
<keyword evidence="4 7" id="KW-0862">Zinc</keyword>
<accession>A0A2K0TDR4</accession>
<dbReference type="GO" id="GO:0004022">
    <property type="term" value="F:alcohol dehydrogenase (NAD+) activity"/>
    <property type="evidence" value="ECO:0007669"/>
    <property type="project" value="TreeGrafter"/>
</dbReference>
<evidence type="ECO:0000256" key="2">
    <source>
        <dbReference type="ARBA" id="ARBA00008072"/>
    </source>
</evidence>
<dbReference type="PANTHER" id="PTHR42940">
    <property type="entry name" value="ALCOHOL DEHYDROGENASE 1-RELATED"/>
    <property type="match status" value="1"/>
</dbReference>
<dbReference type="FunFam" id="3.40.50.720:FF:000039">
    <property type="entry name" value="Alcohol dehydrogenase AdhP"/>
    <property type="match status" value="1"/>
</dbReference>
<dbReference type="PANTHER" id="PTHR42940:SF7">
    <property type="entry name" value="ALCOHOL DEHYDROGENASE-LIKE N-TERMINAL DOMAIN-CONTAINING PROTEIN"/>
    <property type="match status" value="1"/>
</dbReference>
<keyword evidence="3 7" id="KW-0479">Metal-binding</keyword>
<dbReference type="Gene3D" id="3.90.180.10">
    <property type="entry name" value="Medium-chain alcohol dehydrogenases, catalytic domain"/>
    <property type="match status" value="1"/>
</dbReference>
<dbReference type="EMBL" id="MTYH01000037">
    <property type="protein sequence ID" value="PNP43637.1"/>
    <property type="molecule type" value="Genomic_DNA"/>
</dbReference>
<dbReference type="Proteomes" id="UP000236546">
    <property type="component" value="Unassembled WGS sequence"/>
</dbReference>
<keyword evidence="5" id="KW-0560">Oxidoreductase</keyword>
<dbReference type="InterPro" id="IPR002328">
    <property type="entry name" value="ADH_Zn_CS"/>
</dbReference>
<organism evidence="9 10">
    <name type="scientific">Trichoderma gamsii</name>
    <dbReference type="NCBI Taxonomy" id="398673"/>
    <lineage>
        <taxon>Eukaryota</taxon>
        <taxon>Fungi</taxon>
        <taxon>Dikarya</taxon>
        <taxon>Ascomycota</taxon>
        <taxon>Pezizomycotina</taxon>
        <taxon>Sordariomycetes</taxon>
        <taxon>Hypocreomycetidae</taxon>
        <taxon>Hypocreales</taxon>
        <taxon>Hypocreaceae</taxon>
        <taxon>Trichoderma</taxon>
    </lineage>
</organism>
<dbReference type="Pfam" id="PF00107">
    <property type="entry name" value="ADH_zinc_N"/>
    <property type="match status" value="1"/>
</dbReference>
<evidence type="ECO:0000313" key="10">
    <source>
        <dbReference type="Proteomes" id="UP000236546"/>
    </source>
</evidence>
<protein>
    <recommendedName>
        <fullName evidence="8">Enoyl reductase (ER) domain-containing protein</fullName>
    </recommendedName>
</protein>
<dbReference type="GO" id="GO:0005737">
    <property type="term" value="C:cytoplasm"/>
    <property type="evidence" value="ECO:0007669"/>
    <property type="project" value="TreeGrafter"/>
</dbReference>
<evidence type="ECO:0000256" key="3">
    <source>
        <dbReference type="ARBA" id="ARBA00022723"/>
    </source>
</evidence>
<dbReference type="AlphaFoldDB" id="A0A2K0TDR4"/>
<comment type="caution">
    <text evidence="9">The sequence shown here is derived from an EMBL/GenBank/DDBJ whole genome shotgun (WGS) entry which is preliminary data.</text>
</comment>
<dbReference type="InterPro" id="IPR036291">
    <property type="entry name" value="NAD(P)-bd_dom_sf"/>
</dbReference>
<dbReference type="SUPFAM" id="SSF51735">
    <property type="entry name" value="NAD(P)-binding Rossmann-fold domains"/>
    <property type="match status" value="1"/>
</dbReference>
<evidence type="ECO:0000313" key="9">
    <source>
        <dbReference type="EMBL" id="PNP43637.1"/>
    </source>
</evidence>
<keyword evidence="6" id="KW-0520">NAD</keyword>
<proteinExistence type="inferred from homology"/>
<name>A0A2K0TDR4_9HYPO</name>
<evidence type="ECO:0000256" key="6">
    <source>
        <dbReference type="ARBA" id="ARBA00023027"/>
    </source>
</evidence>
<dbReference type="Gene3D" id="3.40.50.720">
    <property type="entry name" value="NAD(P)-binding Rossmann-like Domain"/>
    <property type="match status" value="1"/>
</dbReference>
<dbReference type="InterPro" id="IPR013149">
    <property type="entry name" value="ADH-like_C"/>
</dbReference>
<evidence type="ECO:0000256" key="7">
    <source>
        <dbReference type="RuleBase" id="RU361277"/>
    </source>
</evidence>
<dbReference type="SUPFAM" id="SSF50129">
    <property type="entry name" value="GroES-like"/>
    <property type="match status" value="1"/>
</dbReference>
<dbReference type="PROSITE" id="PS00059">
    <property type="entry name" value="ADH_ZINC"/>
    <property type="match status" value="1"/>
</dbReference>
<feature type="domain" description="Enoyl reductase (ER)" evidence="8">
    <location>
        <begin position="22"/>
        <end position="343"/>
    </location>
</feature>
<dbReference type="InterPro" id="IPR013154">
    <property type="entry name" value="ADH-like_N"/>
</dbReference>
<gene>
    <name evidence="9" type="ORF">TGAMA5MH_04609</name>
</gene>
<evidence type="ECO:0000256" key="4">
    <source>
        <dbReference type="ARBA" id="ARBA00022833"/>
    </source>
</evidence>
<dbReference type="Pfam" id="PF08240">
    <property type="entry name" value="ADH_N"/>
    <property type="match status" value="1"/>
</dbReference>
<dbReference type="SMART" id="SM00829">
    <property type="entry name" value="PKS_ER"/>
    <property type="match status" value="1"/>
</dbReference>
<dbReference type="InterPro" id="IPR011032">
    <property type="entry name" value="GroES-like_sf"/>
</dbReference>
<dbReference type="OrthoDB" id="256333at2759"/>
<evidence type="ECO:0000256" key="5">
    <source>
        <dbReference type="ARBA" id="ARBA00023002"/>
    </source>
</evidence>
<comment type="similarity">
    <text evidence="2 7">Belongs to the zinc-containing alcohol dehydrogenase family.</text>
</comment>
<dbReference type="InterPro" id="IPR020843">
    <property type="entry name" value="ER"/>
</dbReference>
<dbReference type="GO" id="GO:0008270">
    <property type="term" value="F:zinc ion binding"/>
    <property type="evidence" value="ECO:0007669"/>
    <property type="project" value="InterPro"/>
</dbReference>